<dbReference type="Proteomes" id="UP000263517">
    <property type="component" value="Unassembled WGS sequence"/>
</dbReference>
<dbReference type="GO" id="GO:0030246">
    <property type="term" value="F:carbohydrate binding"/>
    <property type="evidence" value="ECO:0007669"/>
    <property type="project" value="InterPro"/>
</dbReference>
<dbReference type="PATRIC" id="fig|589873.4.peg.2170"/>
<feature type="transmembrane region" description="Helical" evidence="1">
    <location>
        <begin position="152"/>
        <end position="169"/>
    </location>
</feature>
<keyword evidence="1" id="KW-0812">Transmembrane</keyword>
<reference evidence="7 8" key="2">
    <citation type="journal article" date="2018" name="Nat. Biotechnol.">
        <title>A standardized bacterial taxonomy based on genome phylogeny substantially revises the tree of life.</title>
        <authorList>
            <person name="Parks D.H."/>
            <person name="Chuvochina M."/>
            <person name="Waite D.W."/>
            <person name="Rinke C."/>
            <person name="Skarshewski A."/>
            <person name="Chaumeil P.A."/>
            <person name="Hugenholtz P."/>
        </authorList>
    </citation>
    <scope>NUCLEOTIDE SEQUENCE [LARGE SCALE GENOMIC DNA]</scope>
    <source>
        <strain evidence="5">UBA11621</strain>
        <strain evidence="4">UBA11978</strain>
    </source>
</reference>
<dbReference type="KEGG" id="aal:EP13_09800"/>
<evidence type="ECO:0000313" key="6">
    <source>
        <dbReference type="Proteomes" id="UP000056090"/>
    </source>
</evidence>
<evidence type="ECO:0000313" key="7">
    <source>
        <dbReference type="Proteomes" id="UP000263517"/>
    </source>
</evidence>
<evidence type="ECO:0008006" key="9">
    <source>
        <dbReference type="Google" id="ProtNLM"/>
    </source>
</evidence>
<feature type="signal peptide" evidence="2">
    <location>
        <begin position="1"/>
        <end position="18"/>
    </location>
</feature>
<proteinExistence type="predicted"/>
<dbReference type="SUPFAM" id="SSF49384">
    <property type="entry name" value="Carbohydrate-binding domain"/>
    <property type="match status" value="1"/>
</dbReference>
<keyword evidence="2" id="KW-0732">Signal</keyword>
<dbReference type="GeneID" id="78255199"/>
<dbReference type="AlphaFoldDB" id="A0A075NWE7"/>
<sequence>MKTLFAILALLWTVNAHSAQISVSVNETTINVGDEVVLSFSGIFDFTDDFQGYQLSLPYDANAFSFDINNASSQFDVAGFTSNSDNGTSLSSLGLSFTGALTGTVNIFTLSLNALQSGVFSFDTSGLLLSDGSGNIIVPTSSTSATLTVAEVSEPAMVVLILMGAAFVVRRRVK</sequence>
<protein>
    <recommendedName>
        <fullName evidence="9">PEP-CTERM protein-sorting domain-containing protein</fullName>
    </recommendedName>
</protein>
<evidence type="ECO:0000313" key="3">
    <source>
        <dbReference type="EMBL" id="AIF98949.1"/>
    </source>
</evidence>
<dbReference type="CDD" id="cd08547">
    <property type="entry name" value="Type_II_cohesin"/>
    <property type="match status" value="1"/>
</dbReference>
<keyword evidence="6" id="KW-1185">Reference proteome</keyword>
<evidence type="ECO:0000313" key="8">
    <source>
        <dbReference type="Proteomes" id="UP000264779"/>
    </source>
</evidence>
<dbReference type="RefSeq" id="WP_044057096.1">
    <property type="nucleotide sequence ID" value="NZ_CALBIY010000019.1"/>
</dbReference>
<evidence type="ECO:0000256" key="1">
    <source>
        <dbReference type="SAM" id="Phobius"/>
    </source>
</evidence>
<dbReference type="Gene3D" id="2.60.40.680">
    <property type="match status" value="1"/>
</dbReference>
<dbReference type="Proteomes" id="UP000056090">
    <property type="component" value="Chromosome"/>
</dbReference>
<accession>A0A075NWE7</accession>
<dbReference type="EMBL" id="DNAN01000682">
    <property type="protein sequence ID" value="HAW77916.1"/>
    <property type="molecule type" value="Genomic_DNA"/>
</dbReference>
<keyword evidence="1" id="KW-1133">Transmembrane helix</keyword>
<name>A0A075NWE7_9ALTE</name>
<dbReference type="Proteomes" id="UP000264779">
    <property type="component" value="Unassembled WGS sequence"/>
</dbReference>
<evidence type="ECO:0000313" key="4">
    <source>
        <dbReference type="EMBL" id="HAW77916.1"/>
    </source>
</evidence>
<organism evidence="3 6">
    <name type="scientific">Alteromonas australica</name>
    <dbReference type="NCBI Taxonomy" id="589873"/>
    <lineage>
        <taxon>Bacteria</taxon>
        <taxon>Pseudomonadati</taxon>
        <taxon>Pseudomonadota</taxon>
        <taxon>Gammaproteobacteria</taxon>
        <taxon>Alteromonadales</taxon>
        <taxon>Alteromonadaceae</taxon>
        <taxon>Alteromonas/Salinimonas group</taxon>
        <taxon>Alteromonas</taxon>
    </lineage>
</organism>
<dbReference type="EMBL" id="DONK01000050">
    <property type="protein sequence ID" value="HBU50300.1"/>
    <property type="molecule type" value="Genomic_DNA"/>
</dbReference>
<dbReference type="InterPro" id="IPR008965">
    <property type="entry name" value="CBM2/CBM3_carb-bd_dom_sf"/>
</dbReference>
<feature type="chain" id="PRO_5035984429" description="PEP-CTERM protein-sorting domain-containing protein" evidence="2">
    <location>
        <begin position="19"/>
        <end position="174"/>
    </location>
</feature>
<evidence type="ECO:0000313" key="5">
    <source>
        <dbReference type="EMBL" id="HBU50300.1"/>
    </source>
</evidence>
<dbReference type="KEGG" id="aaus:EP12_10050"/>
<keyword evidence="1" id="KW-0472">Membrane</keyword>
<evidence type="ECO:0000256" key="2">
    <source>
        <dbReference type="SAM" id="SignalP"/>
    </source>
</evidence>
<reference evidence="3 6" key="1">
    <citation type="submission" date="2014-06" db="EMBL/GenBank/DDBJ databases">
        <title>Genomes of Alteromonas australica, a world apart.</title>
        <authorList>
            <person name="Gonzaga A."/>
            <person name="Lopez-Perez M."/>
            <person name="Rodriguez-Valera F."/>
        </authorList>
    </citation>
    <scope>NUCLEOTIDE SEQUENCE [LARGE SCALE GENOMIC DNA]</scope>
    <source>
        <strain evidence="3 6">H 17</strain>
    </source>
</reference>
<dbReference type="EMBL" id="CP008849">
    <property type="protein sequence ID" value="AIF98949.1"/>
    <property type="molecule type" value="Genomic_DNA"/>
</dbReference>
<gene>
    <name evidence="4" type="ORF">DCW74_19540</name>
    <name evidence="5" type="ORF">DEB45_03480</name>
    <name evidence="3" type="ORF">EP13_09800</name>
</gene>